<evidence type="ECO:0000313" key="3">
    <source>
        <dbReference type="Proteomes" id="UP000606600"/>
    </source>
</evidence>
<gene>
    <name evidence="2" type="ORF">IDJ77_20385</name>
</gene>
<proteinExistence type="predicted"/>
<protein>
    <submittedName>
        <fullName evidence="2">Uncharacterized protein</fullName>
    </submittedName>
</protein>
<organism evidence="2 3">
    <name type="scientific">Mucilaginibacter pankratovii</name>
    <dbReference type="NCBI Taxonomy" id="2772110"/>
    <lineage>
        <taxon>Bacteria</taxon>
        <taxon>Pseudomonadati</taxon>
        <taxon>Bacteroidota</taxon>
        <taxon>Sphingobacteriia</taxon>
        <taxon>Sphingobacteriales</taxon>
        <taxon>Sphingobacteriaceae</taxon>
        <taxon>Mucilaginibacter</taxon>
    </lineage>
</organism>
<dbReference type="RefSeq" id="WP_191190830.1">
    <property type="nucleotide sequence ID" value="NZ_JACWMY010000011.1"/>
</dbReference>
<evidence type="ECO:0000256" key="1">
    <source>
        <dbReference type="SAM" id="SignalP"/>
    </source>
</evidence>
<evidence type="ECO:0000313" key="2">
    <source>
        <dbReference type="EMBL" id="MBD1366181.1"/>
    </source>
</evidence>
<reference evidence="2 3" key="1">
    <citation type="submission" date="2020-09" db="EMBL/GenBank/DDBJ databases">
        <title>Novel species of Mucilaginibacter isolated from a glacier on the Tibetan Plateau.</title>
        <authorList>
            <person name="Liu Q."/>
            <person name="Xin Y.-H."/>
        </authorList>
    </citation>
    <scope>NUCLEOTIDE SEQUENCE [LARGE SCALE GENOMIC DNA]</scope>
    <source>
        <strain evidence="2 3">ZT4R22</strain>
    </source>
</reference>
<sequence length="126" mass="14472">MKAFILTVFLSLAVSTLFAQTACSKFKYGTFKMAYGKFNLIIKRAGKYQFEEMQDPKISVSYMVKWIDGCHYQLKPNEDYFKQFPQAPKNALITVEITSVKKNSYTLAAKYNFSEEVVTGEAFKID</sequence>
<name>A0ABR7WV63_9SPHI</name>
<comment type="caution">
    <text evidence="2">The sequence shown here is derived from an EMBL/GenBank/DDBJ whole genome shotgun (WGS) entry which is preliminary data.</text>
</comment>
<dbReference type="Proteomes" id="UP000606600">
    <property type="component" value="Unassembled WGS sequence"/>
</dbReference>
<feature type="chain" id="PRO_5045754181" evidence="1">
    <location>
        <begin position="20"/>
        <end position="126"/>
    </location>
</feature>
<accession>A0ABR7WV63</accession>
<dbReference type="EMBL" id="JACWMY010000011">
    <property type="protein sequence ID" value="MBD1366181.1"/>
    <property type="molecule type" value="Genomic_DNA"/>
</dbReference>
<keyword evidence="1" id="KW-0732">Signal</keyword>
<keyword evidence="3" id="KW-1185">Reference proteome</keyword>
<feature type="signal peptide" evidence="1">
    <location>
        <begin position="1"/>
        <end position="19"/>
    </location>
</feature>